<sequence>MMVWLIAVVFFGSIADYISITTIIDIMLMGKITPRISMKCRQREYIVKNQNRIDIQTGYQCSAFSVAYLLRHYGIDANGADIYNQMPYKMKDGCVYPKGLSKVLQEYGLCAKYYSGNLKALQNEVCKGTPVIVMIHVRNDKNWLHYVPVVGFDDRYVFVAESLPELVNCNCKYYNRRIEKKFFLQLWNTAMLKQPLFRNTFYVVTKYNTKKGE</sequence>
<dbReference type="SUPFAM" id="SSF54001">
    <property type="entry name" value="Cysteine proteinases"/>
    <property type="match status" value="1"/>
</dbReference>
<accession>A0A844KLH4</accession>
<evidence type="ECO:0000313" key="3">
    <source>
        <dbReference type="Proteomes" id="UP000446657"/>
    </source>
</evidence>
<dbReference type="Proteomes" id="UP000446657">
    <property type="component" value="Unassembled WGS sequence"/>
</dbReference>
<organism evidence="2 3">
    <name type="scientific">Roseburia faecis</name>
    <dbReference type="NCBI Taxonomy" id="301302"/>
    <lineage>
        <taxon>Bacteria</taxon>
        <taxon>Bacillati</taxon>
        <taxon>Bacillota</taxon>
        <taxon>Clostridia</taxon>
        <taxon>Lachnospirales</taxon>
        <taxon>Lachnospiraceae</taxon>
        <taxon>Roseburia</taxon>
    </lineage>
</organism>
<feature type="domain" description="Peptidase C39-like" evidence="1">
    <location>
        <begin position="48"/>
        <end position="160"/>
    </location>
</feature>
<dbReference type="InterPro" id="IPR038765">
    <property type="entry name" value="Papain-like_cys_pep_sf"/>
</dbReference>
<name>A0A844KLH4_9FIRM</name>
<protein>
    <submittedName>
        <fullName evidence="2">Peptidase</fullName>
    </submittedName>
</protein>
<dbReference type="Pfam" id="PF13529">
    <property type="entry name" value="Peptidase_C39_2"/>
    <property type="match status" value="1"/>
</dbReference>
<dbReference type="RefSeq" id="WP_155175961.1">
    <property type="nucleotide sequence ID" value="NZ_WNAK01000009.1"/>
</dbReference>
<comment type="caution">
    <text evidence="2">The sequence shown here is derived from an EMBL/GenBank/DDBJ whole genome shotgun (WGS) entry which is preliminary data.</text>
</comment>
<evidence type="ECO:0000313" key="2">
    <source>
        <dbReference type="EMBL" id="MTR81166.1"/>
    </source>
</evidence>
<dbReference type="EMBL" id="WNAL01000009">
    <property type="protein sequence ID" value="MTR81166.1"/>
    <property type="molecule type" value="Genomic_DNA"/>
</dbReference>
<dbReference type="AlphaFoldDB" id="A0A844KLH4"/>
<dbReference type="InterPro" id="IPR039564">
    <property type="entry name" value="Peptidase_C39-like"/>
</dbReference>
<gene>
    <name evidence="2" type="ORF">GMD30_05440</name>
</gene>
<evidence type="ECO:0000259" key="1">
    <source>
        <dbReference type="Pfam" id="PF13529"/>
    </source>
</evidence>
<proteinExistence type="predicted"/>
<dbReference type="Gene3D" id="3.90.70.10">
    <property type="entry name" value="Cysteine proteinases"/>
    <property type="match status" value="1"/>
</dbReference>
<reference evidence="2 3" key="1">
    <citation type="journal article" date="2019" name="Nat. Med.">
        <title>A library of human gut bacterial isolates paired with longitudinal multiomics data enables mechanistic microbiome research.</title>
        <authorList>
            <person name="Poyet M."/>
            <person name="Groussin M."/>
            <person name="Gibbons S.M."/>
            <person name="Avila-Pacheco J."/>
            <person name="Jiang X."/>
            <person name="Kearney S.M."/>
            <person name="Perrotta A.R."/>
            <person name="Berdy B."/>
            <person name="Zhao S."/>
            <person name="Lieberman T.D."/>
            <person name="Swanson P.K."/>
            <person name="Smith M."/>
            <person name="Roesemann S."/>
            <person name="Alexander J.E."/>
            <person name="Rich S.A."/>
            <person name="Livny J."/>
            <person name="Vlamakis H."/>
            <person name="Clish C."/>
            <person name="Bullock K."/>
            <person name="Deik A."/>
            <person name="Scott J."/>
            <person name="Pierce K.A."/>
            <person name="Xavier R.J."/>
            <person name="Alm E.J."/>
        </authorList>
    </citation>
    <scope>NUCLEOTIDE SEQUENCE [LARGE SCALE GENOMIC DNA]</scope>
    <source>
        <strain evidence="2 3">BIOML-A1</strain>
    </source>
</reference>